<dbReference type="InterPro" id="IPR026406">
    <property type="entry name" value="Ver/Plancto_CHP"/>
</dbReference>
<evidence type="ECO:0000313" key="1">
    <source>
        <dbReference type="EMBL" id="QDT22699.1"/>
    </source>
</evidence>
<name>A0A517PTJ4_9PLAN</name>
<evidence type="ECO:0000313" key="2">
    <source>
        <dbReference type="Proteomes" id="UP000320421"/>
    </source>
</evidence>
<dbReference type="Proteomes" id="UP000320421">
    <property type="component" value="Chromosome"/>
</dbReference>
<protein>
    <submittedName>
        <fullName evidence="1">Uncharacterized protein</fullName>
    </submittedName>
</protein>
<dbReference type="NCBIfam" id="TIGR04138">
    <property type="entry name" value="Plancto_Ver_chp"/>
    <property type="match status" value="1"/>
</dbReference>
<gene>
    <name evidence="1" type="ORF">HG66A1_45080</name>
</gene>
<keyword evidence="2" id="KW-1185">Reference proteome</keyword>
<sequence>MGENMTFATNLTRPKLQYHPNAYDFIFEALQQAQEIYAHSISELSEQEEAHVSGQELLEGVRVLALKQFGLMTQTVFKQWGVHSTKDFGKMVFEMIEHGRMRKTDNDRLEDFVDIYDFQQAFDANYIIDTSEVFTRNPA</sequence>
<dbReference type="EMBL" id="CP036266">
    <property type="protein sequence ID" value="QDT22699.1"/>
    <property type="molecule type" value="Genomic_DNA"/>
</dbReference>
<dbReference type="OrthoDB" id="282243at2"/>
<organism evidence="1 2">
    <name type="scientific">Gimesia chilikensis</name>
    <dbReference type="NCBI Taxonomy" id="2605989"/>
    <lineage>
        <taxon>Bacteria</taxon>
        <taxon>Pseudomonadati</taxon>
        <taxon>Planctomycetota</taxon>
        <taxon>Planctomycetia</taxon>
        <taxon>Planctomycetales</taxon>
        <taxon>Planctomycetaceae</taxon>
        <taxon>Gimesia</taxon>
    </lineage>
</organism>
<proteinExistence type="predicted"/>
<dbReference type="AlphaFoldDB" id="A0A517PTJ4"/>
<reference evidence="1 2" key="1">
    <citation type="submission" date="2019-02" db="EMBL/GenBank/DDBJ databases">
        <title>Deep-cultivation of Planctomycetes and their phenomic and genomic characterization uncovers novel biology.</title>
        <authorList>
            <person name="Wiegand S."/>
            <person name="Jogler M."/>
            <person name="Boedeker C."/>
            <person name="Pinto D."/>
            <person name="Vollmers J."/>
            <person name="Rivas-Marin E."/>
            <person name="Kohn T."/>
            <person name="Peeters S.H."/>
            <person name="Heuer A."/>
            <person name="Rast P."/>
            <person name="Oberbeckmann S."/>
            <person name="Bunk B."/>
            <person name="Jeske O."/>
            <person name="Meyerdierks A."/>
            <person name="Storesund J.E."/>
            <person name="Kallscheuer N."/>
            <person name="Luecker S."/>
            <person name="Lage O.M."/>
            <person name="Pohl T."/>
            <person name="Merkel B.J."/>
            <person name="Hornburger P."/>
            <person name="Mueller R.-W."/>
            <person name="Bruemmer F."/>
            <person name="Labrenz M."/>
            <person name="Spormann A.M."/>
            <person name="Op den Camp H."/>
            <person name="Overmann J."/>
            <person name="Amann R."/>
            <person name="Jetten M.S.M."/>
            <person name="Mascher T."/>
            <person name="Medema M.H."/>
            <person name="Devos D.P."/>
            <person name="Kaster A.-K."/>
            <person name="Ovreas L."/>
            <person name="Rohde M."/>
            <person name="Galperin M.Y."/>
            <person name="Jogler C."/>
        </authorList>
    </citation>
    <scope>NUCLEOTIDE SEQUENCE [LARGE SCALE GENOMIC DNA]</scope>
    <source>
        <strain evidence="1 2">HG66A1</strain>
    </source>
</reference>
<accession>A0A517PTJ4</accession>